<reference evidence="2" key="1">
    <citation type="journal article" date="2020" name="Stud. Mycol.">
        <title>101 Dothideomycetes genomes: a test case for predicting lifestyles and emergence of pathogens.</title>
        <authorList>
            <person name="Haridas S."/>
            <person name="Albert R."/>
            <person name="Binder M."/>
            <person name="Bloem J."/>
            <person name="Labutti K."/>
            <person name="Salamov A."/>
            <person name="Andreopoulos B."/>
            <person name="Baker S."/>
            <person name="Barry K."/>
            <person name="Bills G."/>
            <person name="Bluhm B."/>
            <person name="Cannon C."/>
            <person name="Castanera R."/>
            <person name="Culley D."/>
            <person name="Daum C."/>
            <person name="Ezra D."/>
            <person name="Gonzalez J."/>
            <person name="Henrissat B."/>
            <person name="Kuo A."/>
            <person name="Liang C."/>
            <person name="Lipzen A."/>
            <person name="Lutzoni F."/>
            <person name="Magnuson J."/>
            <person name="Mondo S."/>
            <person name="Nolan M."/>
            <person name="Ohm R."/>
            <person name="Pangilinan J."/>
            <person name="Park H.-J."/>
            <person name="Ramirez L."/>
            <person name="Alfaro M."/>
            <person name="Sun H."/>
            <person name="Tritt A."/>
            <person name="Yoshinaga Y."/>
            <person name="Zwiers L.-H."/>
            <person name="Turgeon B."/>
            <person name="Goodwin S."/>
            <person name="Spatafora J."/>
            <person name="Crous P."/>
            <person name="Grigoriev I."/>
        </authorList>
    </citation>
    <scope>NUCLEOTIDE SEQUENCE</scope>
    <source>
        <strain evidence="2">ATCC 16933</strain>
    </source>
</reference>
<evidence type="ECO:0000313" key="2">
    <source>
        <dbReference type="EMBL" id="KAF2460196.1"/>
    </source>
</evidence>
<name>A0A6A6P8K5_9PEZI</name>
<protein>
    <recommendedName>
        <fullName evidence="4">MARVEL domain-containing protein</fullName>
    </recommendedName>
</protein>
<keyword evidence="1" id="KW-1133">Transmembrane helix</keyword>
<feature type="transmembrane region" description="Helical" evidence="1">
    <location>
        <begin position="12"/>
        <end position="31"/>
    </location>
</feature>
<feature type="transmembrane region" description="Helical" evidence="1">
    <location>
        <begin position="68"/>
        <end position="89"/>
    </location>
</feature>
<gene>
    <name evidence="2" type="ORF">BDY21DRAFT_337767</name>
</gene>
<evidence type="ECO:0000313" key="3">
    <source>
        <dbReference type="Proteomes" id="UP000799766"/>
    </source>
</evidence>
<evidence type="ECO:0008006" key="4">
    <source>
        <dbReference type="Google" id="ProtNLM"/>
    </source>
</evidence>
<keyword evidence="1" id="KW-0472">Membrane</keyword>
<sequence length="178" mass="19935">MAPPTFDHQARMATIITFVPTFILLFIHGVITHTAFPALGIIPLFMSSVFGVLLVFTNKSVPGGKKHITAEGIFLVDAMLSILLFISLVTTWAHNEGWRYSYTAGHAMLSAYATVGLMVNCGIHSFYAIRKAKDVFFDNPLFFEACDCDDPETHHRHHNWAFLRRSDYTPLTDDPSEA</sequence>
<evidence type="ECO:0000256" key="1">
    <source>
        <dbReference type="SAM" id="Phobius"/>
    </source>
</evidence>
<proteinExistence type="predicted"/>
<feature type="transmembrane region" description="Helical" evidence="1">
    <location>
        <begin position="109"/>
        <end position="129"/>
    </location>
</feature>
<feature type="transmembrane region" description="Helical" evidence="1">
    <location>
        <begin position="37"/>
        <end position="56"/>
    </location>
</feature>
<keyword evidence="1" id="KW-0812">Transmembrane</keyword>
<dbReference type="Proteomes" id="UP000799766">
    <property type="component" value="Unassembled WGS sequence"/>
</dbReference>
<dbReference type="EMBL" id="MU001674">
    <property type="protein sequence ID" value="KAF2460196.1"/>
    <property type="molecule type" value="Genomic_DNA"/>
</dbReference>
<organism evidence="2 3">
    <name type="scientific">Lineolata rhizophorae</name>
    <dbReference type="NCBI Taxonomy" id="578093"/>
    <lineage>
        <taxon>Eukaryota</taxon>
        <taxon>Fungi</taxon>
        <taxon>Dikarya</taxon>
        <taxon>Ascomycota</taxon>
        <taxon>Pezizomycotina</taxon>
        <taxon>Dothideomycetes</taxon>
        <taxon>Dothideomycetes incertae sedis</taxon>
        <taxon>Lineolatales</taxon>
        <taxon>Lineolataceae</taxon>
        <taxon>Lineolata</taxon>
    </lineage>
</organism>
<accession>A0A6A6P8K5</accession>
<dbReference type="OrthoDB" id="5241710at2759"/>
<dbReference type="AlphaFoldDB" id="A0A6A6P8K5"/>
<keyword evidence="3" id="KW-1185">Reference proteome</keyword>